<keyword evidence="3 6" id="KW-0812">Transmembrane</keyword>
<protein>
    <submittedName>
        <fullName evidence="8">Unannotated protein</fullName>
    </submittedName>
</protein>
<dbReference type="GO" id="GO:0055085">
    <property type="term" value="P:transmembrane transport"/>
    <property type="evidence" value="ECO:0007669"/>
    <property type="project" value="InterPro"/>
</dbReference>
<dbReference type="EMBL" id="CAFBPQ010000082">
    <property type="protein sequence ID" value="CAB5032764.1"/>
    <property type="molecule type" value="Genomic_DNA"/>
</dbReference>
<dbReference type="EMBL" id="CAFBOF010000073">
    <property type="protein sequence ID" value="CAB4990278.1"/>
    <property type="molecule type" value="Genomic_DNA"/>
</dbReference>
<accession>A0A6J7HDY0</accession>
<evidence type="ECO:0000256" key="6">
    <source>
        <dbReference type="SAM" id="Phobius"/>
    </source>
</evidence>
<evidence type="ECO:0000256" key="1">
    <source>
        <dbReference type="ARBA" id="ARBA00004141"/>
    </source>
</evidence>
<comment type="subcellular location">
    <subcellularLocation>
        <location evidence="1">Membrane</location>
        <topology evidence="1">Multi-pass membrane protein</topology>
    </subcellularLocation>
</comment>
<dbReference type="PANTHER" id="PTHR30477:SF0">
    <property type="entry name" value="METAL TRANSPORT SYSTEM MEMBRANE PROTEIN TM_0125-RELATED"/>
    <property type="match status" value="1"/>
</dbReference>
<dbReference type="SUPFAM" id="SSF81345">
    <property type="entry name" value="ABC transporter involved in vitamin B12 uptake, BtuC"/>
    <property type="match status" value="1"/>
</dbReference>
<dbReference type="EMBL" id="CAFBMM010000129">
    <property type="protein sequence ID" value="CAB4919221.1"/>
    <property type="molecule type" value="Genomic_DNA"/>
</dbReference>
<dbReference type="GO" id="GO:0043190">
    <property type="term" value="C:ATP-binding cassette (ABC) transporter complex"/>
    <property type="evidence" value="ECO:0007669"/>
    <property type="project" value="InterPro"/>
</dbReference>
<keyword evidence="5 6" id="KW-0472">Membrane</keyword>
<dbReference type="PANTHER" id="PTHR30477">
    <property type="entry name" value="ABC-TRANSPORTER METAL-BINDING PROTEIN"/>
    <property type="match status" value="1"/>
</dbReference>
<keyword evidence="4 6" id="KW-1133">Transmembrane helix</keyword>
<evidence type="ECO:0000256" key="3">
    <source>
        <dbReference type="ARBA" id="ARBA00022692"/>
    </source>
</evidence>
<evidence type="ECO:0000256" key="2">
    <source>
        <dbReference type="ARBA" id="ARBA00008034"/>
    </source>
</evidence>
<feature type="transmembrane region" description="Helical" evidence="6">
    <location>
        <begin position="225"/>
        <end position="243"/>
    </location>
</feature>
<feature type="transmembrane region" description="Helical" evidence="6">
    <location>
        <begin position="172"/>
        <end position="191"/>
    </location>
</feature>
<evidence type="ECO:0000313" key="10">
    <source>
        <dbReference type="EMBL" id="CAB5032764.1"/>
    </source>
</evidence>
<dbReference type="Pfam" id="PF00950">
    <property type="entry name" value="ABC-3"/>
    <property type="match status" value="1"/>
</dbReference>
<sequence length="286" mass="29811">MIGVISLPYPFEREFMQYALWVGLVVGACAPLIGIFLVQKRQALMGDGLGHIAFAGIAAGLLLEVWPVWTALVAAVAGALAIEWLRNRGRATGDLALALFFYGGIALGVVLISRSSTGGLNVLPYLFGSILTVGPDDVRLVIILGLVIIFSLAIIGRALFASLLDEESARVAGLPVVLANTMLSVLAAITVVAAMRIVGILLIAALMVLPVATGRLVARSFRGTIIISVIVGVVSVIVGLAAARQWALAPGGAIVLTTAAIFSLAIVFGGERSRARLTNRLPTTNH</sequence>
<feature type="transmembrane region" description="Helical" evidence="6">
    <location>
        <begin position="44"/>
        <end position="62"/>
    </location>
</feature>
<feature type="transmembrane region" description="Helical" evidence="6">
    <location>
        <begin position="97"/>
        <end position="120"/>
    </location>
</feature>
<dbReference type="InterPro" id="IPR037294">
    <property type="entry name" value="ABC_BtuC-like"/>
</dbReference>
<feature type="transmembrane region" description="Helical" evidence="6">
    <location>
        <begin position="68"/>
        <end position="85"/>
    </location>
</feature>
<evidence type="ECO:0000256" key="5">
    <source>
        <dbReference type="ARBA" id="ARBA00023136"/>
    </source>
</evidence>
<dbReference type="AlphaFoldDB" id="A0A6J7HDY0"/>
<feature type="transmembrane region" description="Helical" evidence="6">
    <location>
        <begin position="197"/>
        <end position="218"/>
    </location>
</feature>
<feature type="transmembrane region" description="Helical" evidence="6">
    <location>
        <begin position="249"/>
        <end position="270"/>
    </location>
</feature>
<dbReference type="Gene3D" id="1.10.3470.10">
    <property type="entry name" value="ABC transporter involved in vitamin B12 uptake, BtuC"/>
    <property type="match status" value="1"/>
</dbReference>
<name>A0A6J7HDY0_9ZZZZ</name>
<evidence type="ECO:0000313" key="8">
    <source>
        <dbReference type="EMBL" id="CAB4919221.1"/>
    </source>
</evidence>
<feature type="transmembrane region" description="Helical" evidence="6">
    <location>
        <begin position="140"/>
        <end position="160"/>
    </location>
</feature>
<dbReference type="GO" id="GO:0010043">
    <property type="term" value="P:response to zinc ion"/>
    <property type="evidence" value="ECO:0007669"/>
    <property type="project" value="TreeGrafter"/>
</dbReference>
<dbReference type="InterPro" id="IPR001626">
    <property type="entry name" value="ABC_TroCD"/>
</dbReference>
<comment type="similarity">
    <text evidence="2">Belongs to the ABC-3 integral membrane protein family.</text>
</comment>
<evidence type="ECO:0000313" key="7">
    <source>
        <dbReference type="EMBL" id="CAB4736928.1"/>
    </source>
</evidence>
<proteinExistence type="inferred from homology"/>
<evidence type="ECO:0000256" key="4">
    <source>
        <dbReference type="ARBA" id="ARBA00022989"/>
    </source>
</evidence>
<dbReference type="EMBL" id="CAEZYK010000147">
    <property type="protein sequence ID" value="CAB4736928.1"/>
    <property type="molecule type" value="Genomic_DNA"/>
</dbReference>
<reference evidence="8" key="1">
    <citation type="submission" date="2020-05" db="EMBL/GenBank/DDBJ databases">
        <authorList>
            <person name="Chiriac C."/>
            <person name="Salcher M."/>
            <person name="Ghai R."/>
            <person name="Kavagutti S V."/>
        </authorList>
    </citation>
    <scope>NUCLEOTIDE SEQUENCE</scope>
</reference>
<organism evidence="8">
    <name type="scientific">freshwater metagenome</name>
    <dbReference type="NCBI Taxonomy" id="449393"/>
    <lineage>
        <taxon>unclassified sequences</taxon>
        <taxon>metagenomes</taxon>
        <taxon>ecological metagenomes</taxon>
    </lineage>
</organism>
<gene>
    <name evidence="7" type="ORF">UFOPK2683_01635</name>
    <name evidence="8" type="ORF">UFOPK3605_01570</name>
    <name evidence="9" type="ORF">UFOPK3897_01692</name>
    <name evidence="10" type="ORF">UFOPK4121_01571</name>
</gene>
<evidence type="ECO:0000313" key="9">
    <source>
        <dbReference type="EMBL" id="CAB4990278.1"/>
    </source>
</evidence>
<feature type="transmembrane region" description="Helical" evidence="6">
    <location>
        <begin position="18"/>
        <end position="37"/>
    </location>
</feature>